<feature type="region of interest" description="Disordered" evidence="1">
    <location>
        <begin position="1"/>
        <end position="25"/>
    </location>
</feature>
<protein>
    <submittedName>
        <fullName evidence="2">Uncharacterized protein</fullName>
    </submittedName>
</protein>
<keyword evidence="3" id="KW-1185">Reference proteome</keyword>
<accession>A0ABS2REQ0</accession>
<sequence>MTDDTPPAMADPTTADPGRSPDSAGKDALIAALIDLERHIDQRGWDQPPRLFALVDTDSLIAAEPQLAESLGLRSSADTGLPGALTAVEQDDFSGGADLVGDLAGIAWPESVFGCAVSFVRTFLPTGFEADIPEDATAAAAYVAGHEKREEIRVVVGVDRADHRHGVARLVSQPGELLGAEDLVPGLAEVLAHTLA</sequence>
<comment type="caution">
    <text evidence="2">The sequence shown here is derived from an EMBL/GenBank/DDBJ whole genome shotgun (WGS) entry which is preliminary data.</text>
</comment>
<reference evidence="2 3" key="1">
    <citation type="submission" date="2021-01" db="EMBL/GenBank/DDBJ databases">
        <title>Sequencing the genomes of 1000 actinobacteria strains.</title>
        <authorList>
            <person name="Klenk H.-P."/>
        </authorList>
    </citation>
    <scope>NUCLEOTIDE SEQUENCE [LARGE SCALE GENOMIC DNA]</scope>
    <source>
        <strain evidence="2 3">DSM 18662</strain>
    </source>
</reference>
<organism evidence="2 3">
    <name type="scientific">Microlunatus panaciterrae</name>
    <dbReference type="NCBI Taxonomy" id="400768"/>
    <lineage>
        <taxon>Bacteria</taxon>
        <taxon>Bacillati</taxon>
        <taxon>Actinomycetota</taxon>
        <taxon>Actinomycetes</taxon>
        <taxon>Propionibacteriales</taxon>
        <taxon>Propionibacteriaceae</taxon>
        <taxon>Microlunatus</taxon>
    </lineage>
</organism>
<dbReference type="EMBL" id="JAFBCF010000001">
    <property type="protein sequence ID" value="MBM7797481.1"/>
    <property type="molecule type" value="Genomic_DNA"/>
</dbReference>
<feature type="compositionally biased region" description="Low complexity" evidence="1">
    <location>
        <begin position="1"/>
        <end position="17"/>
    </location>
</feature>
<evidence type="ECO:0000313" key="2">
    <source>
        <dbReference type="EMBL" id="MBM7797481.1"/>
    </source>
</evidence>
<proteinExistence type="predicted"/>
<dbReference type="RefSeq" id="WP_239578812.1">
    <property type="nucleotide sequence ID" value="NZ_BAAAQP010000011.1"/>
</dbReference>
<dbReference type="Proteomes" id="UP000704762">
    <property type="component" value="Unassembled WGS sequence"/>
</dbReference>
<dbReference type="InterPro" id="IPR047681">
    <property type="entry name" value="PPA1309-like"/>
</dbReference>
<dbReference type="NCBIfam" id="NF040618">
    <property type="entry name" value="PPA1309_fam"/>
    <property type="match status" value="1"/>
</dbReference>
<evidence type="ECO:0000256" key="1">
    <source>
        <dbReference type="SAM" id="MobiDB-lite"/>
    </source>
</evidence>
<name>A0ABS2REQ0_9ACTN</name>
<gene>
    <name evidence="2" type="ORF">JOE57_000402</name>
</gene>
<evidence type="ECO:0000313" key="3">
    <source>
        <dbReference type="Proteomes" id="UP000704762"/>
    </source>
</evidence>